<dbReference type="InterPro" id="IPR036527">
    <property type="entry name" value="SCP2_sterol-bd_dom_sf"/>
</dbReference>
<protein>
    <submittedName>
        <fullName evidence="6">Alkyl/aryl-sulfatase</fullName>
    </submittedName>
</protein>
<keyword evidence="1" id="KW-0479">Metal-binding</keyword>
<feature type="domain" description="Metallo-beta-lactamase" evidence="5">
    <location>
        <begin position="112"/>
        <end position="334"/>
    </location>
</feature>
<gene>
    <name evidence="6" type="ORF">ACFQZV_04995</name>
</gene>
<evidence type="ECO:0000256" key="2">
    <source>
        <dbReference type="ARBA" id="ARBA00022801"/>
    </source>
</evidence>
<dbReference type="SUPFAM" id="SSF56281">
    <property type="entry name" value="Metallo-hydrolase/oxidoreductase"/>
    <property type="match status" value="1"/>
</dbReference>
<organism evidence="6 7">
    <name type="scientific">Microbacterium koreense</name>
    <dbReference type="NCBI Taxonomy" id="323761"/>
    <lineage>
        <taxon>Bacteria</taxon>
        <taxon>Bacillati</taxon>
        <taxon>Actinomycetota</taxon>
        <taxon>Actinomycetes</taxon>
        <taxon>Micrococcales</taxon>
        <taxon>Microbacteriaceae</taxon>
        <taxon>Microbacterium</taxon>
    </lineage>
</organism>
<dbReference type="SMART" id="SM00849">
    <property type="entry name" value="Lactamase_B"/>
    <property type="match status" value="1"/>
</dbReference>
<evidence type="ECO:0000313" key="7">
    <source>
        <dbReference type="Proteomes" id="UP001597042"/>
    </source>
</evidence>
<evidence type="ECO:0000313" key="6">
    <source>
        <dbReference type="EMBL" id="MFD0780655.1"/>
    </source>
</evidence>
<dbReference type="PANTHER" id="PTHR43223">
    <property type="entry name" value="ALKYL/ARYL-SULFATASE"/>
    <property type="match status" value="1"/>
</dbReference>
<keyword evidence="3" id="KW-0862">Zinc</keyword>
<dbReference type="Pfam" id="PF14864">
    <property type="entry name" value="Alkyl_sulf_C"/>
    <property type="match status" value="1"/>
</dbReference>
<comment type="similarity">
    <text evidence="4">Belongs to the metallo-beta-lactamase superfamily. Type III sulfatase family.</text>
</comment>
<dbReference type="Gene3D" id="3.60.15.30">
    <property type="entry name" value="Metallo-beta-lactamase domain"/>
    <property type="match status" value="1"/>
</dbReference>
<dbReference type="InterPro" id="IPR036866">
    <property type="entry name" value="RibonucZ/Hydroxyglut_hydro"/>
</dbReference>
<evidence type="ECO:0000256" key="1">
    <source>
        <dbReference type="ARBA" id="ARBA00022723"/>
    </source>
</evidence>
<dbReference type="InterPro" id="IPR052195">
    <property type="entry name" value="Bact_Alkyl/Aryl-Sulfatase"/>
</dbReference>
<dbReference type="InterPro" id="IPR029228">
    <property type="entry name" value="Alkyl_sulf_dimr"/>
</dbReference>
<accession>A0ABW2ZPV8</accession>
<dbReference type="Pfam" id="PF14863">
    <property type="entry name" value="Alkyl_sulf_dimr"/>
    <property type="match status" value="1"/>
</dbReference>
<sequence length="635" mass="68745">MDPRPLTPETAMHQNDATPAIRAQHAALAESLPFADARDLSAADRGYLGTIDPAVIRGEDGDVVWDAASYAFLAGDAPDTVNPSLWRQSGLVARHGLYEVVEGLYQVRGLDLSNISFVEGDTGVIVIDPLISKETAAAALALYREHRGDRPVVAVIHTHSHIDHFGGVLGVVTDTEIADGRVEIVAPADFTVEAVAENVYAGTAMGRRAGYMYGAALERGPRGQVGAGLGQTTSTGHAAIVVPTLSIEKTGERHTIDGVEIEFQMAPGTEAPAEMHFYFPKYRALCMAENATHTQHNLLTLRGALVRNPHVWSQYLTEAIERFADDADVLFASHHWPTWGTEEIVEFLGQQRDLYGYLHDQTLRMLNQGMTGAEIAEEIQLPPALENAWHARGYYGSVSHNVKAIYQRYMGWFDGNPARLWPHPPKASAERHVAAMGGIDNVVALAQVAHDEGDFRWAATLLDYATFTDENHAAARALYADTLEQLAYGSENGTWRNFYLSGATELREGTFGTPTKTDAPAIIAQLTPEQLLDAIAISIDGPRAWDLDLAFDVVFTDLGRSFRVTLRNGVLVYVEKAADAATAAATVTLEKQRLIALLAGDTDSPGVDITGDADVFASLLSVLDPGDPDFAIVTP</sequence>
<reference evidence="7" key="1">
    <citation type="journal article" date="2019" name="Int. J. Syst. Evol. Microbiol.">
        <title>The Global Catalogue of Microorganisms (GCM) 10K type strain sequencing project: providing services to taxonomists for standard genome sequencing and annotation.</title>
        <authorList>
            <consortium name="The Broad Institute Genomics Platform"/>
            <consortium name="The Broad Institute Genome Sequencing Center for Infectious Disease"/>
            <person name="Wu L."/>
            <person name="Ma J."/>
        </authorList>
    </citation>
    <scope>NUCLEOTIDE SEQUENCE [LARGE SCALE GENOMIC DNA]</scope>
    <source>
        <strain evidence="7">CCUG 50754</strain>
    </source>
</reference>
<name>A0ABW2ZPV8_9MICO</name>
<dbReference type="Gene3D" id="3.30.1050.10">
    <property type="entry name" value="SCP2 sterol-binding domain"/>
    <property type="match status" value="1"/>
</dbReference>
<keyword evidence="7" id="KW-1185">Reference proteome</keyword>
<dbReference type="InterPro" id="IPR038536">
    <property type="entry name" value="Alkyl/aryl-sulf_dimr_sf"/>
</dbReference>
<evidence type="ECO:0000256" key="4">
    <source>
        <dbReference type="ARBA" id="ARBA00033751"/>
    </source>
</evidence>
<evidence type="ECO:0000256" key="3">
    <source>
        <dbReference type="ARBA" id="ARBA00022833"/>
    </source>
</evidence>
<dbReference type="InterPro" id="IPR029229">
    <property type="entry name" value="Alkyl_sulf_C"/>
</dbReference>
<keyword evidence="2" id="KW-0378">Hydrolase</keyword>
<dbReference type="Pfam" id="PF00753">
    <property type="entry name" value="Lactamase_B"/>
    <property type="match status" value="1"/>
</dbReference>
<dbReference type="Gene3D" id="1.25.40.880">
    <property type="entry name" value="Alkyl sulfatase, dimerisation domain"/>
    <property type="match status" value="1"/>
</dbReference>
<comment type="caution">
    <text evidence="6">The sequence shown here is derived from an EMBL/GenBank/DDBJ whole genome shotgun (WGS) entry which is preliminary data.</text>
</comment>
<dbReference type="InterPro" id="IPR044097">
    <property type="entry name" value="Bds1/SdsA1_MBL-fold"/>
</dbReference>
<dbReference type="Proteomes" id="UP001597042">
    <property type="component" value="Unassembled WGS sequence"/>
</dbReference>
<dbReference type="SUPFAM" id="SSF55718">
    <property type="entry name" value="SCP-like"/>
    <property type="match status" value="1"/>
</dbReference>
<dbReference type="InterPro" id="IPR001279">
    <property type="entry name" value="Metallo-B-lactamas"/>
</dbReference>
<dbReference type="PANTHER" id="PTHR43223:SF1">
    <property type="entry name" value="ALKYL_ARYL-SULFATASE BDS1"/>
    <property type="match status" value="1"/>
</dbReference>
<dbReference type="EMBL" id="JBHTIM010000001">
    <property type="protein sequence ID" value="MFD0780655.1"/>
    <property type="molecule type" value="Genomic_DNA"/>
</dbReference>
<proteinExistence type="inferred from homology"/>
<dbReference type="CDD" id="cd07710">
    <property type="entry name" value="arylsulfatase_Sdsa1-like_MBL-fold"/>
    <property type="match status" value="1"/>
</dbReference>
<dbReference type="RefSeq" id="WP_378751206.1">
    <property type="nucleotide sequence ID" value="NZ_JBHSSV010000004.1"/>
</dbReference>
<evidence type="ECO:0000259" key="5">
    <source>
        <dbReference type="SMART" id="SM00849"/>
    </source>
</evidence>